<reference evidence="6" key="1">
    <citation type="submission" date="2021-01" db="EMBL/GenBank/DDBJ databases">
        <title>Adiantum capillus-veneris genome.</title>
        <authorList>
            <person name="Fang Y."/>
            <person name="Liao Q."/>
        </authorList>
    </citation>
    <scope>NUCLEOTIDE SEQUENCE</scope>
    <source>
        <strain evidence="6">H3</strain>
        <tissue evidence="6">Leaf</tissue>
    </source>
</reference>
<accession>A0A9D4UNG6</accession>
<feature type="compositionally biased region" description="Basic residues" evidence="4">
    <location>
        <begin position="180"/>
        <end position="211"/>
    </location>
</feature>
<comment type="similarity">
    <text evidence="1">Belongs to the peptidase C48 family.</text>
</comment>
<dbReference type="AlphaFoldDB" id="A0A9D4UNG6"/>
<feature type="region of interest" description="Disordered" evidence="4">
    <location>
        <begin position="127"/>
        <end position="245"/>
    </location>
</feature>
<evidence type="ECO:0000256" key="4">
    <source>
        <dbReference type="SAM" id="MobiDB-lite"/>
    </source>
</evidence>
<evidence type="ECO:0000256" key="1">
    <source>
        <dbReference type="ARBA" id="ARBA00005234"/>
    </source>
</evidence>
<feature type="compositionally biased region" description="Polar residues" evidence="4">
    <location>
        <begin position="231"/>
        <end position="245"/>
    </location>
</feature>
<evidence type="ECO:0000313" key="6">
    <source>
        <dbReference type="EMBL" id="KAI5070844.1"/>
    </source>
</evidence>
<dbReference type="EMBL" id="JABFUD020000014">
    <property type="protein sequence ID" value="KAI5070844.1"/>
    <property type="molecule type" value="Genomic_DNA"/>
</dbReference>
<proteinExistence type="inferred from homology"/>
<dbReference type="Proteomes" id="UP000886520">
    <property type="component" value="Chromosome 14"/>
</dbReference>
<protein>
    <recommendedName>
        <fullName evidence="5">Ubiquitin-like protease family profile domain-containing protein</fullName>
    </recommendedName>
</protein>
<comment type="caution">
    <text evidence="6">The sequence shown here is derived from an EMBL/GenBank/DDBJ whole genome shotgun (WGS) entry which is preliminary data.</text>
</comment>
<dbReference type="OrthoDB" id="5065855at2759"/>
<feature type="domain" description="Ubiquitin-like protease family profile" evidence="5">
    <location>
        <begin position="1"/>
        <end position="92"/>
    </location>
</feature>
<dbReference type="SUPFAM" id="SSF54001">
    <property type="entry name" value="Cysteine proteinases"/>
    <property type="match status" value="1"/>
</dbReference>
<organism evidence="6 7">
    <name type="scientific">Adiantum capillus-veneris</name>
    <name type="common">Maidenhair fern</name>
    <dbReference type="NCBI Taxonomy" id="13818"/>
    <lineage>
        <taxon>Eukaryota</taxon>
        <taxon>Viridiplantae</taxon>
        <taxon>Streptophyta</taxon>
        <taxon>Embryophyta</taxon>
        <taxon>Tracheophyta</taxon>
        <taxon>Polypodiopsida</taxon>
        <taxon>Polypodiidae</taxon>
        <taxon>Polypodiales</taxon>
        <taxon>Pteridineae</taxon>
        <taxon>Pteridaceae</taxon>
        <taxon>Vittarioideae</taxon>
        <taxon>Adiantum</taxon>
    </lineage>
</organism>
<keyword evidence="7" id="KW-1185">Reference proteome</keyword>
<evidence type="ECO:0000259" key="5">
    <source>
        <dbReference type="PROSITE" id="PS50600"/>
    </source>
</evidence>
<keyword evidence="3" id="KW-0378">Hydrolase</keyword>
<dbReference type="PROSITE" id="PS50600">
    <property type="entry name" value="ULP_PROTEASE"/>
    <property type="match status" value="1"/>
</dbReference>
<dbReference type="InterPro" id="IPR038765">
    <property type="entry name" value="Papain-like_cys_pep_sf"/>
</dbReference>
<dbReference type="InterPro" id="IPR003653">
    <property type="entry name" value="Peptidase_C48_C"/>
</dbReference>
<dbReference type="Pfam" id="PF02902">
    <property type="entry name" value="Peptidase_C48"/>
    <property type="match status" value="1"/>
</dbReference>
<dbReference type="Gene3D" id="3.40.395.10">
    <property type="entry name" value="Adenoviral Proteinase, Chain A"/>
    <property type="match status" value="1"/>
</dbReference>
<evidence type="ECO:0000313" key="7">
    <source>
        <dbReference type="Proteomes" id="UP000886520"/>
    </source>
</evidence>
<dbReference type="GO" id="GO:0008234">
    <property type="term" value="F:cysteine-type peptidase activity"/>
    <property type="evidence" value="ECO:0007669"/>
    <property type="project" value="InterPro"/>
</dbReference>
<evidence type="ECO:0000256" key="2">
    <source>
        <dbReference type="ARBA" id="ARBA00022670"/>
    </source>
</evidence>
<evidence type="ECO:0000256" key="3">
    <source>
        <dbReference type="ARBA" id="ARBA00022801"/>
    </source>
</evidence>
<dbReference type="GO" id="GO:0006508">
    <property type="term" value="P:proteolysis"/>
    <property type="evidence" value="ECO:0007669"/>
    <property type="project" value="UniProtKB-KW"/>
</dbReference>
<feature type="compositionally biased region" description="Basic residues" evidence="4">
    <location>
        <begin position="158"/>
        <end position="171"/>
    </location>
</feature>
<sequence>MLTCNYILYPYVEGGHWSLIIFNLLEKDIIFMNSLSSIHGKSKLAAKLIVGHLSTTNKDYNIGAFKYYDQKVPLQTYSTSCGWRVLANAWRYLESRFRMTTLTLHDYPESWVTWVRDKAVSMVLERSINPNDPESPLPPKKGRATKGLDAKKMDQKKKSPAKKIHTKKKDHKTSPAKGKSATKKKIPAKGKSPTKKKIPAKGKSPNKKIAKGKSPTKSLAKKKSRYKGPSISLTIEIQGSKASYT</sequence>
<name>A0A9D4UNG6_ADICA</name>
<keyword evidence="2" id="KW-0645">Protease</keyword>
<gene>
    <name evidence="6" type="ORF">GOP47_0015187</name>
</gene>
<feature type="compositionally biased region" description="Basic and acidic residues" evidence="4">
    <location>
        <begin position="146"/>
        <end position="157"/>
    </location>
</feature>